<dbReference type="SMART" id="SM00343">
    <property type="entry name" value="ZnF_C2HC"/>
    <property type="match status" value="1"/>
</dbReference>
<dbReference type="Proteomes" id="UP000694865">
    <property type="component" value="Unplaced"/>
</dbReference>
<organism evidence="4 5">
    <name type="scientific">Saccoglossus kowalevskii</name>
    <name type="common">Acorn worm</name>
    <dbReference type="NCBI Taxonomy" id="10224"/>
    <lineage>
        <taxon>Eukaryota</taxon>
        <taxon>Metazoa</taxon>
        <taxon>Hemichordata</taxon>
        <taxon>Enteropneusta</taxon>
        <taxon>Harrimaniidae</taxon>
        <taxon>Saccoglossus</taxon>
    </lineage>
</organism>
<dbReference type="Pfam" id="PF00080">
    <property type="entry name" value="Sod_Cu"/>
    <property type="match status" value="1"/>
</dbReference>
<keyword evidence="1" id="KW-0479">Metal-binding</keyword>
<dbReference type="PROSITE" id="PS00087">
    <property type="entry name" value="SOD_CU_ZN_1"/>
    <property type="match status" value="1"/>
</dbReference>
<accession>A0ABM0GMG5</accession>
<evidence type="ECO:0000256" key="2">
    <source>
        <dbReference type="SAM" id="MobiDB-lite"/>
    </source>
</evidence>
<dbReference type="PROSITE" id="PS00332">
    <property type="entry name" value="SOD_CU_ZN_2"/>
    <property type="match status" value="1"/>
</dbReference>
<dbReference type="Gene3D" id="4.10.60.10">
    <property type="entry name" value="Zinc finger, CCHC-type"/>
    <property type="match status" value="1"/>
</dbReference>
<sequence>MASQQTVNIAALIQDQVAKSVGESSAKLLKDMEAMMSTRLDDLTTNITATQQVFTQEQREQFKFNDKVVDELAEAGKELDSISSDNVHLVAAKKRIAEGMSLLAQRQKFVRLADREELGWKVVDEYKAHDLAEDSDDEKRIWKAVSRASRKQKEQVSKKRKKSWYSQRFNPYNACASNQDGQASQHRDIPSRTNTPSNGSALKPGSCFACGELGHWRNECTSIQSQGSGQRITAGHANKISDIPYCNYAVQSGSVFCSDVGSFSGRGFSAPSLNSASFIDGEYVTVSDTSEYVSDNLVSPVVGSRVQYHFGGKQVLIPMFWMLLVMGLNLSTSVTREIGESSSTMHPELTRLSSQLPSYLLMSGSDNTTKKYFFYFQKWRTFIEDKFDEDSEKSEIKIELEGLSAHSSHGFHVHEKGDLSDGCESTAGHYNPFDMDHGAPTDKIRHVGDLGNIVADAKGRVSTIITDDQISLVGSYSIIGRAFVVHEGEDDLGKGGDEGSRTTGNAGKRMACCVVGRTDKSED</sequence>
<reference evidence="5" key="1">
    <citation type="submission" date="2025-08" db="UniProtKB">
        <authorList>
            <consortium name="RefSeq"/>
        </authorList>
    </citation>
    <scope>IDENTIFICATION</scope>
    <source>
        <tissue evidence="5">Testes</tissue>
    </source>
</reference>
<proteinExistence type="predicted"/>
<dbReference type="InterPro" id="IPR001424">
    <property type="entry name" value="SOD_Cu_Zn_dom"/>
</dbReference>
<dbReference type="PANTHER" id="PTHR10003">
    <property type="entry name" value="SUPEROXIDE DISMUTASE CU-ZN -RELATED"/>
    <property type="match status" value="1"/>
</dbReference>
<dbReference type="GeneID" id="100367813"/>
<feature type="compositionally biased region" description="Polar residues" evidence="2">
    <location>
        <begin position="191"/>
        <end position="200"/>
    </location>
</feature>
<keyword evidence="1" id="KW-0862">Zinc</keyword>
<dbReference type="PRINTS" id="PR00068">
    <property type="entry name" value="CUZNDISMTASE"/>
</dbReference>
<dbReference type="InterPro" id="IPR024134">
    <property type="entry name" value="SOD_Cu/Zn_/chaperone"/>
</dbReference>
<dbReference type="InterPro" id="IPR018152">
    <property type="entry name" value="SOD_Cu/Zn_BS"/>
</dbReference>
<protein>
    <submittedName>
        <fullName evidence="5">Uncharacterized protein LOC100367813</fullName>
    </submittedName>
</protein>
<dbReference type="Gene3D" id="2.60.40.200">
    <property type="entry name" value="Superoxide dismutase, copper/zinc binding domain"/>
    <property type="match status" value="1"/>
</dbReference>
<dbReference type="CDD" id="cd00305">
    <property type="entry name" value="Cu-Zn_Superoxide_Dismutase"/>
    <property type="match status" value="1"/>
</dbReference>
<dbReference type="SUPFAM" id="SSF57756">
    <property type="entry name" value="Retrovirus zinc finger-like domains"/>
    <property type="match status" value="1"/>
</dbReference>
<dbReference type="Pfam" id="PF00098">
    <property type="entry name" value="zf-CCHC"/>
    <property type="match status" value="1"/>
</dbReference>
<evidence type="ECO:0000313" key="4">
    <source>
        <dbReference type="Proteomes" id="UP000694865"/>
    </source>
</evidence>
<keyword evidence="1" id="KW-0863">Zinc-finger</keyword>
<evidence type="ECO:0000259" key="3">
    <source>
        <dbReference type="PROSITE" id="PS50158"/>
    </source>
</evidence>
<dbReference type="InterPro" id="IPR001878">
    <property type="entry name" value="Znf_CCHC"/>
</dbReference>
<dbReference type="SUPFAM" id="SSF49329">
    <property type="entry name" value="Cu,Zn superoxide dismutase-like"/>
    <property type="match status" value="1"/>
</dbReference>
<feature type="region of interest" description="Disordered" evidence="2">
    <location>
        <begin position="173"/>
        <end position="200"/>
    </location>
</feature>
<evidence type="ECO:0000256" key="1">
    <source>
        <dbReference type="PROSITE-ProRule" id="PRU00047"/>
    </source>
</evidence>
<dbReference type="InterPro" id="IPR036875">
    <property type="entry name" value="Znf_CCHC_sf"/>
</dbReference>
<dbReference type="RefSeq" id="XP_002733175.2">
    <property type="nucleotide sequence ID" value="XM_002733129.3"/>
</dbReference>
<evidence type="ECO:0000313" key="5">
    <source>
        <dbReference type="RefSeq" id="XP_002733175.2"/>
    </source>
</evidence>
<gene>
    <name evidence="5" type="primary">LOC100367813</name>
</gene>
<dbReference type="InterPro" id="IPR036423">
    <property type="entry name" value="SOD-like_Cu/Zn_dom_sf"/>
</dbReference>
<dbReference type="PROSITE" id="PS50158">
    <property type="entry name" value="ZF_CCHC"/>
    <property type="match status" value="1"/>
</dbReference>
<feature type="domain" description="CCHC-type" evidence="3">
    <location>
        <begin position="207"/>
        <end position="222"/>
    </location>
</feature>
<keyword evidence="4" id="KW-1185">Reference proteome</keyword>
<name>A0ABM0GMG5_SACKO</name>
<feature type="compositionally biased region" description="Polar residues" evidence="2">
    <location>
        <begin position="173"/>
        <end position="184"/>
    </location>
</feature>